<sequence length="271" mass="29725">LEVGIRMDVSGVEVTAPGTVLLPIAHVGSILRESSDEKLEISSDGSTTTVLGQRSEFQLPSESPDEFPRVSAFEEQQYHELPARFFREVVRRTTFATDNESARYALGGVLLELTSDKLIAVGTDGRRLAKQEGPAKSIEGHETGDVMTIVPTRAMQLLERALADNEENIKLSTSENDVRVQSGKATIFSRLVEGRYPRWRDVFPQAECIAKIEMTVGPFQAAVRQAAIITTEERRGVNFKFAEGKVTLAAHGAEQGESHVELPISFDAEPA</sequence>
<evidence type="ECO:0000256" key="4">
    <source>
        <dbReference type="ARBA" id="ARBA00022679"/>
    </source>
</evidence>
<dbReference type="InterPro" id="IPR001001">
    <property type="entry name" value="DNA_polIII_beta"/>
</dbReference>
<evidence type="ECO:0000256" key="9">
    <source>
        <dbReference type="SAM" id="MobiDB-lite"/>
    </source>
</evidence>
<dbReference type="GO" id="GO:0005737">
    <property type="term" value="C:cytoplasm"/>
    <property type="evidence" value="ECO:0007669"/>
    <property type="project" value="UniProtKB-SubCell"/>
</dbReference>
<keyword evidence="4" id="KW-0808">Transferase</keyword>
<dbReference type="GO" id="GO:0009360">
    <property type="term" value="C:DNA polymerase III complex"/>
    <property type="evidence" value="ECO:0007669"/>
    <property type="project" value="InterPro"/>
</dbReference>
<evidence type="ECO:0000259" key="10">
    <source>
        <dbReference type="Pfam" id="PF02767"/>
    </source>
</evidence>
<accession>X0UZY0</accession>
<dbReference type="PANTHER" id="PTHR30478">
    <property type="entry name" value="DNA POLYMERASE III SUBUNIT BETA"/>
    <property type="match status" value="1"/>
</dbReference>
<evidence type="ECO:0000256" key="5">
    <source>
        <dbReference type="ARBA" id="ARBA00022695"/>
    </source>
</evidence>
<feature type="region of interest" description="Disordered" evidence="9">
    <location>
        <begin position="38"/>
        <end position="66"/>
    </location>
</feature>
<dbReference type="SMART" id="SM00480">
    <property type="entry name" value="POL3Bc"/>
    <property type="match status" value="1"/>
</dbReference>
<feature type="domain" description="DNA polymerase III beta sliding clamp central" evidence="10">
    <location>
        <begin position="81"/>
        <end position="197"/>
    </location>
</feature>
<keyword evidence="6" id="KW-0235">DNA replication</keyword>
<organism evidence="11">
    <name type="scientific">marine sediment metagenome</name>
    <dbReference type="NCBI Taxonomy" id="412755"/>
    <lineage>
        <taxon>unclassified sequences</taxon>
        <taxon>metagenomes</taxon>
        <taxon>ecological metagenomes</taxon>
    </lineage>
</organism>
<reference evidence="11" key="1">
    <citation type="journal article" date="2014" name="Front. Microbiol.">
        <title>High frequency of phylogenetically diverse reductive dehalogenase-homologous genes in deep subseafloor sedimentary metagenomes.</title>
        <authorList>
            <person name="Kawai M."/>
            <person name="Futagami T."/>
            <person name="Toyoda A."/>
            <person name="Takaki Y."/>
            <person name="Nishi S."/>
            <person name="Hori S."/>
            <person name="Arai W."/>
            <person name="Tsubouchi T."/>
            <person name="Morono Y."/>
            <person name="Uchiyama I."/>
            <person name="Ito T."/>
            <person name="Fujiyama A."/>
            <person name="Inagaki F."/>
            <person name="Takami H."/>
        </authorList>
    </citation>
    <scope>NUCLEOTIDE SEQUENCE</scope>
    <source>
        <strain evidence="11">Expedition CK06-06</strain>
    </source>
</reference>
<keyword evidence="7" id="KW-0239">DNA-directed DNA polymerase</keyword>
<evidence type="ECO:0000256" key="8">
    <source>
        <dbReference type="ARBA" id="ARBA00023125"/>
    </source>
</evidence>
<dbReference type="CDD" id="cd00140">
    <property type="entry name" value="beta_clamp"/>
    <property type="match status" value="1"/>
</dbReference>
<dbReference type="GO" id="GO:0006271">
    <property type="term" value="P:DNA strand elongation involved in DNA replication"/>
    <property type="evidence" value="ECO:0007669"/>
    <property type="project" value="TreeGrafter"/>
</dbReference>
<evidence type="ECO:0000313" key="11">
    <source>
        <dbReference type="EMBL" id="GAG11394.1"/>
    </source>
</evidence>
<feature type="non-terminal residue" evidence="11">
    <location>
        <position position="271"/>
    </location>
</feature>
<dbReference type="Gene3D" id="3.70.10.10">
    <property type="match status" value="1"/>
</dbReference>
<name>X0UZY0_9ZZZZ</name>
<proteinExistence type="inferred from homology"/>
<dbReference type="InterPro" id="IPR022637">
    <property type="entry name" value="DNA_polIII_beta_cen"/>
</dbReference>
<comment type="similarity">
    <text evidence="2">Belongs to the beta sliding clamp family.</text>
</comment>
<keyword evidence="5" id="KW-0548">Nucleotidyltransferase</keyword>
<dbReference type="PANTHER" id="PTHR30478:SF0">
    <property type="entry name" value="BETA SLIDING CLAMP"/>
    <property type="match status" value="1"/>
</dbReference>
<feature type="non-terminal residue" evidence="11">
    <location>
        <position position="1"/>
    </location>
</feature>
<dbReference type="GO" id="GO:0003677">
    <property type="term" value="F:DNA binding"/>
    <property type="evidence" value="ECO:0007669"/>
    <property type="project" value="UniProtKB-KW"/>
</dbReference>
<dbReference type="Pfam" id="PF02767">
    <property type="entry name" value="DNA_pol3_beta_2"/>
    <property type="match status" value="1"/>
</dbReference>
<feature type="compositionally biased region" description="Polar residues" evidence="9">
    <location>
        <begin position="43"/>
        <end position="61"/>
    </location>
</feature>
<evidence type="ECO:0000256" key="6">
    <source>
        <dbReference type="ARBA" id="ARBA00022705"/>
    </source>
</evidence>
<evidence type="ECO:0000256" key="7">
    <source>
        <dbReference type="ARBA" id="ARBA00022932"/>
    </source>
</evidence>
<dbReference type="AlphaFoldDB" id="X0UZY0"/>
<dbReference type="GO" id="GO:0003887">
    <property type="term" value="F:DNA-directed DNA polymerase activity"/>
    <property type="evidence" value="ECO:0007669"/>
    <property type="project" value="UniProtKB-KW"/>
</dbReference>
<evidence type="ECO:0000256" key="1">
    <source>
        <dbReference type="ARBA" id="ARBA00004496"/>
    </source>
</evidence>
<comment type="subcellular location">
    <subcellularLocation>
        <location evidence="1">Cytoplasm</location>
    </subcellularLocation>
</comment>
<dbReference type="SUPFAM" id="SSF55979">
    <property type="entry name" value="DNA clamp"/>
    <property type="match status" value="2"/>
</dbReference>
<keyword evidence="3" id="KW-0963">Cytoplasm</keyword>
<dbReference type="GO" id="GO:0008408">
    <property type="term" value="F:3'-5' exonuclease activity"/>
    <property type="evidence" value="ECO:0007669"/>
    <property type="project" value="InterPro"/>
</dbReference>
<evidence type="ECO:0000256" key="3">
    <source>
        <dbReference type="ARBA" id="ARBA00022490"/>
    </source>
</evidence>
<keyword evidence="8" id="KW-0238">DNA-binding</keyword>
<dbReference type="InterPro" id="IPR046938">
    <property type="entry name" value="DNA_clamp_sf"/>
</dbReference>
<dbReference type="NCBIfam" id="TIGR00663">
    <property type="entry name" value="dnan"/>
    <property type="match status" value="1"/>
</dbReference>
<dbReference type="Gene3D" id="3.10.150.10">
    <property type="entry name" value="DNA Polymerase III, subunit A, domain 2"/>
    <property type="match status" value="1"/>
</dbReference>
<evidence type="ECO:0000256" key="2">
    <source>
        <dbReference type="ARBA" id="ARBA00010752"/>
    </source>
</evidence>
<comment type="caution">
    <text evidence="11">The sequence shown here is derived from an EMBL/GenBank/DDBJ whole genome shotgun (WGS) entry which is preliminary data.</text>
</comment>
<gene>
    <name evidence="11" type="ORF">S01H1_35398</name>
</gene>
<protein>
    <recommendedName>
        <fullName evidence="10">DNA polymerase III beta sliding clamp central domain-containing protein</fullName>
    </recommendedName>
</protein>
<dbReference type="EMBL" id="BARS01022120">
    <property type="protein sequence ID" value="GAG11394.1"/>
    <property type="molecule type" value="Genomic_DNA"/>
</dbReference>